<keyword evidence="2" id="KW-1185">Reference proteome</keyword>
<gene>
    <name evidence="1" type="ORF">DRF68_19050</name>
</gene>
<comment type="caution">
    <text evidence="1">The sequence shown here is derived from an EMBL/GenBank/DDBJ whole genome shotgun (WGS) entry which is preliminary data.</text>
</comment>
<reference evidence="1 2" key="1">
    <citation type="journal article" date="2004" name="Emerg. Infect. Dis.">
        <title>Amoebae-resisting bacteria isolated from human nasal swabs by amoebal coculture.</title>
        <authorList>
            <person name="Greub G."/>
            <person name="La Scola B."/>
            <person name="Raoult D."/>
        </authorList>
    </citation>
    <scope>NUCLEOTIDE SEQUENCE [LARGE SCALE GENOMIC DNA]</scope>
    <source>
        <strain evidence="1 2">CCUG 51329</strain>
    </source>
</reference>
<proteinExistence type="predicted"/>
<evidence type="ECO:0000313" key="1">
    <source>
        <dbReference type="EMBL" id="REC41217.1"/>
    </source>
</evidence>
<dbReference type="Proteomes" id="UP000256924">
    <property type="component" value="Unassembled WGS sequence"/>
</dbReference>
<sequence>MLKLHPLHFYNLNLFKLISELTAKGTKENVKANFQNNQSTQKNKNQRFLKTMVSFFIYNNQL</sequence>
<organism evidence="1 2">
    <name type="scientific">Candidatus Chryseobacterium massiliense</name>
    <dbReference type="NCBI Taxonomy" id="204089"/>
    <lineage>
        <taxon>Bacteria</taxon>
        <taxon>Pseudomonadati</taxon>
        <taxon>Bacteroidota</taxon>
        <taxon>Flavobacteriia</taxon>
        <taxon>Flavobacteriales</taxon>
        <taxon>Weeksellaceae</taxon>
        <taxon>Chryseobacterium group</taxon>
        <taxon>Chryseobacterium</taxon>
    </lineage>
</organism>
<accession>A0A3D9AJD3</accession>
<dbReference type="AlphaFoldDB" id="A0A3D9AJD3"/>
<protein>
    <submittedName>
        <fullName evidence="1">Uncharacterized protein</fullName>
    </submittedName>
</protein>
<dbReference type="EMBL" id="QNVU01000061">
    <property type="protein sequence ID" value="REC41217.1"/>
    <property type="molecule type" value="Genomic_DNA"/>
</dbReference>
<evidence type="ECO:0000313" key="2">
    <source>
        <dbReference type="Proteomes" id="UP000256924"/>
    </source>
</evidence>
<name>A0A3D9AJD3_9FLAO</name>